<keyword evidence="1" id="KW-1133">Transmembrane helix</keyword>
<evidence type="ECO:0000256" key="1">
    <source>
        <dbReference type="SAM" id="Phobius"/>
    </source>
</evidence>
<feature type="transmembrane region" description="Helical" evidence="1">
    <location>
        <begin position="17"/>
        <end position="39"/>
    </location>
</feature>
<proteinExistence type="predicted"/>
<keyword evidence="1" id="KW-0812">Transmembrane</keyword>
<protein>
    <submittedName>
        <fullName evidence="2">Putative secreted protein</fullName>
    </submittedName>
</protein>
<organism evidence="2">
    <name type="scientific">Rhipicephalus microplus</name>
    <name type="common">Cattle tick</name>
    <name type="synonym">Boophilus microplus</name>
    <dbReference type="NCBI Taxonomy" id="6941"/>
    <lineage>
        <taxon>Eukaryota</taxon>
        <taxon>Metazoa</taxon>
        <taxon>Ecdysozoa</taxon>
        <taxon>Arthropoda</taxon>
        <taxon>Chelicerata</taxon>
        <taxon>Arachnida</taxon>
        <taxon>Acari</taxon>
        <taxon>Parasitiformes</taxon>
        <taxon>Ixodida</taxon>
        <taxon>Ixodoidea</taxon>
        <taxon>Ixodidae</taxon>
        <taxon>Rhipicephalinae</taxon>
        <taxon>Rhipicephalus</taxon>
        <taxon>Boophilus</taxon>
    </lineage>
</organism>
<accession>A0A6M2DAY8</accession>
<evidence type="ECO:0000313" key="2">
    <source>
        <dbReference type="EMBL" id="NOV43282.1"/>
    </source>
</evidence>
<dbReference type="AlphaFoldDB" id="A0A6M2DAY8"/>
<name>A0A6M2DAY8_RHIMP</name>
<keyword evidence="1" id="KW-0472">Membrane</keyword>
<reference evidence="2" key="1">
    <citation type="submission" date="2019-09" db="EMBL/GenBank/DDBJ databases">
        <title>Organ-specific transcriptomic study of the physiology of the cattle tick, Rhipicephalus microplus.</title>
        <authorList>
            <person name="Tirloni L."/>
            <person name="Braz G."/>
            <person name="Gandara A.C.P."/>
            <person name="Sabadin G.A."/>
            <person name="da Silva R.M."/>
            <person name="Guizzo M.G."/>
            <person name="Machado J.A."/>
            <person name="Costa E.P."/>
            <person name="Gomes H.F."/>
            <person name="Moraes J."/>
            <person name="Mota M.B.S."/>
            <person name="Mesquita R.D."/>
            <person name="Alvarenga P.H."/>
            <person name="Alves F."/>
            <person name="Seixas A."/>
            <person name="da Fonseca R.N."/>
            <person name="Fogaca A."/>
            <person name="Logullo C."/>
            <person name="Tanaka A."/>
            <person name="Daffre S."/>
            <person name="Termignoni C."/>
            <person name="Vaz I.S.Jr."/>
            <person name="Oliveira P.L."/>
            <person name="Ribeiro J.M."/>
        </authorList>
    </citation>
    <scope>NUCLEOTIDE SEQUENCE</scope>
    <source>
        <strain evidence="2">Porto Alegre</strain>
    </source>
</reference>
<sequence>MVRFSLALRNNSEMVRFFFLLALIIISKIMCFFCLHSFFRAARIFGVFRCLEGPKNLQLTALRLPHLPSPLLHTLSSLI</sequence>
<dbReference type="EMBL" id="GHWJ01010545">
    <property type="protein sequence ID" value="NOV43282.1"/>
    <property type="molecule type" value="Transcribed_RNA"/>
</dbReference>